<evidence type="ECO:0000313" key="4">
    <source>
        <dbReference type="Proteomes" id="UP000807353"/>
    </source>
</evidence>
<sequence length="231" mass="25292">MAQTSIPTPSSMLSTTLQTVVNYFKPHRAEALQRIRLNGFCFIIVVVFTNLLPLPSIQAAIRTVVAANEQERWASDWLYKWFCIFVAVATVFAFNFVEGIYAVKYPRPPLAPYASPAKTKPIFRGDPTPQRPFRVLSPNSSPQPQRPFSLSASTSKYPTSPMSTPSRVLQYSTLPASTNTQASSTSTMAFHSTPSPIISAYRGKNLGGSVGHAVDGSFLSRIAPEASDEEN</sequence>
<dbReference type="AlphaFoldDB" id="A0A9P6CCG8"/>
<protein>
    <submittedName>
        <fullName evidence="3">Uncharacterized protein</fullName>
    </submittedName>
</protein>
<keyword evidence="4" id="KW-1185">Reference proteome</keyword>
<feature type="compositionally biased region" description="Polar residues" evidence="1">
    <location>
        <begin position="137"/>
        <end position="167"/>
    </location>
</feature>
<feature type="transmembrane region" description="Helical" evidence="2">
    <location>
        <begin position="37"/>
        <end position="57"/>
    </location>
</feature>
<keyword evidence="2" id="KW-1133">Transmembrane helix</keyword>
<evidence type="ECO:0000313" key="3">
    <source>
        <dbReference type="EMBL" id="KAF9456069.1"/>
    </source>
</evidence>
<reference evidence="3" key="1">
    <citation type="submission" date="2020-11" db="EMBL/GenBank/DDBJ databases">
        <authorList>
            <consortium name="DOE Joint Genome Institute"/>
            <person name="Ahrendt S."/>
            <person name="Riley R."/>
            <person name="Andreopoulos W."/>
            <person name="Labutti K."/>
            <person name="Pangilinan J."/>
            <person name="Ruiz-Duenas F.J."/>
            <person name="Barrasa J.M."/>
            <person name="Sanchez-Garcia M."/>
            <person name="Camarero S."/>
            <person name="Miyauchi S."/>
            <person name="Serrano A."/>
            <person name="Linde D."/>
            <person name="Babiker R."/>
            <person name="Drula E."/>
            <person name="Ayuso-Fernandez I."/>
            <person name="Pacheco R."/>
            <person name="Padilla G."/>
            <person name="Ferreira P."/>
            <person name="Barriuso J."/>
            <person name="Kellner H."/>
            <person name="Castanera R."/>
            <person name="Alfaro M."/>
            <person name="Ramirez L."/>
            <person name="Pisabarro A.G."/>
            <person name="Kuo A."/>
            <person name="Tritt A."/>
            <person name="Lipzen A."/>
            <person name="He G."/>
            <person name="Yan M."/>
            <person name="Ng V."/>
            <person name="Cullen D."/>
            <person name="Martin F."/>
            <person name="Rosso M.-N."/>
            <person name="Henrissat B."/>
            <person name="Hibbett D."/>
            <person name="Martinez A.T."/>
            <person name="Grigoriev I.V."/>
        </authorList>
    </citation>
    <scope>NUCLEOTIDE SEQUENCE</scope>
    <source>
        <strain evidence="3">CBS 247.69</strain>
    </source>
</reference>
<dbReference type="OrthoDB" id="3248709at2759"/>
<evidence type="ECO:0000256" key="2">
    <source>
        <dbReference type="SAM" id="Phobius"/>
    </source>
</evidence>
<name>A0A9P6CCG8_9AGAR</name>
<keyword evidence="2" id="KW-0472">Membrane</keyword>
<gene>
    <name evidence="3" type="ORF">BDZ94DRAFT_1285903</name>
</gene>
<comment type="caution">
    <text evidence="3">The sequence shown here is derived from an EMBL/GenBank/DDBJ whole genome shotgun (WGS) entry which is preliminary data.</text>
</comment>
<feature type="transmembrane region" description="Helical" evidence="2">
    <location>
        <begin position="77"/>
        <end position="97"/>
    </location>
</feature>
<organism evidence="3 4">
    <name type="scientific">Collybia nuda</name>
    <dbReference type="NCBI Taxonomy" id="64659"/>
    <lineage>
        <taxon>Eukaryota</taxon>
        <taxon>Fungi</taxon>
        <taxon>Dikarya</taxon>
        <taxon>Basidiomycota</taxon>
        <taxon>Agaricomycotina</taxon>
        <taxon>Agaricomycetes</taxon>
        <taxon>Agaricomycetidae</taxon>
        <taxon>Agaricales</taxon>
        <taxon>Tricholomatineae</taxon>
        <taxon>Clitocybaceae</taxon>
        <taxon>Collybia</taxon>
    </lineage>
</organism>
<dbReference type="EMBL" id="MU150467">
    <property type="protein sequence ID" value="KAF9456069.1"/>
    <property type="molecule type" value="Genomic_DNA"/>
</dbReference>
<accession>A0A9P6CCG8</accession>
<proteinExistence type="predicted"/>
<evidence type="ECO:0000256" key="1">
    <source>
        <dbReference type="SAM" id="MobiDB-lite"/>
    </source>
</evidence>
<dbReference type="Proteomes" id="UP000807353">
    <property type="component" value="Unassembled WGS sequence"/>
</dbReference>
<keyword evidence="2" id="KW-0812">Transmembrane</keyword>
<feature type="region of interest" description="Disordered" evidence="1">
    <location>
        <begin position="116"/>
        <end position="167"/>
    </location>
</feature>